<dbReference type="GO" id="GO:0042952">
    <property type="term" value="P:beta-ketoadipate pathway"/>
    <property type="evidence" value="ECO:0007669"/>
    <property type="project" value="UniProtKB-UniRule"/>
</dbReference>
<dbReference type="SUPFAM" id="SSF54909">
    <property type="entry name" value="Dimeric alpha+beta barrel"/>
    <property type="match status" value="1"/>
</dbReference>
<evidence type="ECO:0000256" key="4">
    <source>
        <dbReference type="ARBA" id="ARBA00011365"/>
    </source>
</evidence>
<feature type="domain" description="Muconolactone isomerase" evidence="10">
    <location>
        <begin position="1"/>
        <end position="89"/>
    </location>
</feature>
<evidence type="ECO:0000313" key="11">
    <source>
        <dbReference type="EMBL" id="MBO1267996.1"/>
    </source>
</evidence>
<comment type="similarity">
    <text evidence="3">Belongs to the muconolactone Delta-isomerase family.</text>
</comment>
<evidence type="ECO:0000256" key="8">
    <source>
        <dbReference type="NCBIfam" id="TIGR03221"/>
    </source>
</evidence>
<keyword evidence="12" id="KW-1185">Reference proteome</keyword>
<gene>
    <name evidence="11" type="primary">catC</name>
    <name evidence="11" type="ORF">J1902_08430</name>
</gene>
<protein>
    <recommendedName>
        <fullName evidence="5 8">Muconolactone Delta-isomerase</fullName>
        <ecNumber evidence="5 8">5.3.3.4</ecNumber>
    </recommendedName>
</protein>
<sequence>MLFLVRMDVNIPLDMPQAMAEAIKAKERDYSQALQRKGRWRHLWRVVGEYSNYSVFDVADNDELHTVLSGLPLFPYMDIKVTPLAQHPSAVEQSSNGNGAVADSHDDPGIHMQTVPMEGK</sequence>
<dbReference type="InterPro" id="IPR003464">
    <property type="entry name" value="Muconolactone_d_Isoase"/>
</dbReference>
<comment type="subunit">
    <text evidence="4">Homodecamer.</text>
</comment>
<feature type="region of interest" description="Disordered" evidence="9">
    <location>
        <begin position="87"/>
        <end position="120"/>
    </location>
</feature>
<keyword evidence="6" id="KW-0058">Aromatic hydrocarbons catabolism</keyword>
<proteinExistence type="inferred from homology"/>
<dbReference type="InterPro" id="IPR011008">
    <property type="entry name" value="Dimeric_a/b-barrel"/>
</dbReference>
<evidence type="ECO:0000256" key="2">
    <source>
        <dbReference type="ARBA" id="ARBA00005193"/>
    </source>
</evidence>
<reference evidence="11" key="1">
    <citation type="submission" date="2021-03" db="EMBL/GenBank/DDBJ databases">
        <title>A new species, PO-11, isolated from a karst cave deposit.</title>
        <authorList>
            <person name="Zhaoxiaoyong W."/>
        </authorList>
    </citation>
    <scope>NUCLEOTIDE SEQUENCE</scope>
    <source>
        <strain evidence="11">PO-11</strain>
    </source>
</reference>
<dbReference type="EC" id="5.3.3.4" evidence="5 8"/>
<evidence type="ECO:0000256" key="1">
    <source>
        <dbReference type="ARBA" id="ARBA00001739"/>
    </source>
</evidence>
<comment type="pathway">
    <text evidence="2">Aromatic compound metabolism; beta-ketoadipate pathway; 5-oxo-4,5-dihydro-2-furylacetate from catechol: step 3/3.</text>
</comment>
<dbReference type="EMBL" id="JAFNLL010000015">
    <property type="protein sequence ID" value="MBO1267996.1"/>
    <property type="molecule type" value="Genomic_DNA"/>
</dbReference>
<dbReference type="Proteomes" id="UP000664164">
    <property type="component" value="Unassembled WGS sequence"/>
</dbReference>
<dbReference type="AlphaFoldDB" id="A0A939HDS8"/>
<dbReference type="NCBIfam" id="TIGR03221">
    <property type="entry name" value="muco_delta"/>
    <property type="match status" value="1"/>
</dbReference>
<organism evidence="11 12">
    <name type="scientific">Arthrobacter cavernae</name>
    <dbReference type="NCBI Taxonomy" id="2817681"/>
    <lineage>
        <taxon>Bacteria</taxon>
        <taxon>Bacillati</taxon>
        <taxon>Actinomycetota</taxon>
        <taxon>Actinomycetes</taxon>
        <taxon>Micrococcales</taxon>
        <taxon>Micrococcaceae</taxon>
        <taxon>Arthrobacter</taxon>
    </lineage>
</organism>
<dbReference type="GO" id="GO:0016159">
    <property type="term" value="F:muconolactone delta-isomerase activity"/>
    <property type="evidence" value="ECO:0007669"/>
    <property type="project" value="UniProtKB-UniRule"/>
</dbReference>
<name>A0A939HDS8_9MICC</name>
<evidence type="ECO:0000256" key="7">
    <source>
        <dbReference type="ARBA" id="ARBA00023235"/>
    </source>
</evidence>
<evidence type="ECO:0000313" key="12">
    <source>
        <dbReference type="Proteomes" id="UP000664164"/>
    </source>
</evidence>
<dbReference type="Pfam" id="PF02426">
    <property type="entry name" value="MIase"/>
    <property type="match status" value="1"/>
</dbReference>
<dbReference type="Gene3D" id="3.30.70.1060">
    <property type="entry name" value="Dimeric alpha+beta barrel"/>
    <property type="match status" value="1"/>
</dbReference>
<evidence type="ECO:0000256" key="9">
    <source>
        <dbReference type="SAM" id="MobiDB-lite"/>
    </source>
</evidence>
<evidence type="ECO:0000256" key="6">
    <source>
        <dbReference type="ARBA" id="ARBA00022797"/>
    </source>
</evidence>
<keyword evidence="7 11" id="KW-0413">Isomerase</keyword>
<evidence type="ECO:0000256" key="5">
    <source>
        <dbReference type="ARBA" id="ARBA00012070"/>
    </source>
</evidence>
<comment type="caution">
    <text evidence="11">The sequence shown here is derived from an EMBL/GenBank/DDBJ whole genome shotgun (WGS) entry which is preliminary data.</text>
</comment>
<dbReference type="InterPro" id="IPR026029">
    <property type="entry name" value="MLI_dom"/>
</dbReference>
<accession>A0A939HDS8</accession>
<evidence type="ECO:0000256" key="3">
    <source>
        <dbReference type="ARBA" id="ARBA00010882"/>
    </source>
</evidence>
<evidence type="ECO:0000259" key="10">
    <source>
        <dbReference type="Pfam" id="PF02426"/>
    </source>
</evidence>
<comment type="catalytic activity">
    <reaction evidence="1">
        <text>(S)-muconolactone = (4,5-dihydro-5-oxofuran-2-yl)-acetate</text>
        <dbReference type="Rhea" id="RHEA:12348"/>
        <dbReference type="ChEBI" id="CHEBI:58425"/>
        <dbReference type="ChEBI" id="CHEBI:58736"/>
        <dbReference type="EC" id="5.3.3.4"/>
    </reaction>
</comment>